<evidence type="ECO:0000256" key="5">
    <source>
        <dbReference type="ARBA" id="ARBA00022964"/>
    </source>
</evidence>
<keyword evidence="7 8" id="KW-0408">Iron</keyword>
<evidence type="ECO:0000256" key="1">
    <source>
        <dbReference type="ARBA" id="ARBA00001954"/>
    </source>
</evidence>
<proteinExistence type="inferred from homology"/>
<dbReference type="GO" id="GO:0051213">
    <property type="term" value="F:dioxygenase activity"/>
    <property type="evidence" value="ECO:0007669"/>
    <property type="project" value="UniProtKB-KW"/>
</dbReference>
<keyword evidence="11" id="KW-1185">Reference proteome</keyword>
<dbReference type="InterPro" id="IPR037523">
    <property type="entry name" value="VOC_core"/>
</dbReference>
<dbReference type="AlphaFoldDB" id="A0A3N6Q2D5"/>
<dbReference type="Pfam" id="PF00903">
    <property type="entry name" value="Glyoxalase"/>
    <property type="match status" value="1"/>
</dbReference>
<evidence type="ECO:0000256" key="6">
    <source>
        <dbReference type="ARBA" id="ARBA00023002"/>
    </source>
</evidence>
<name>A0A3N6Q2D5_9BURK</name>
<dbReference type="Proteomes" id="UP000272778">
    <property type="component" value="Unassembled WGS sequence"/>
</dbReference>
<gene>
    <name evidence="10" type="ORF">D1Y85_11040</name>
</gene>
<organism evidence="10 11">
    <name type="scientific">Paraburkholderia dinghuensis</name>
    <dbReference type="NCBI Taxonomy" id="2305225"/>
    <lineage>
        <taxon>Bacteria</taxon>
        <taxon>Pseudomonadati</taxon>
        <taxon>Pseudomonadota</taxon>
        <taxon>Betaproteobacteria</taxon>
        <taxon>Burkholderiales</taxon>
        <taxon>Burkholderiaceae</taxon>
        <taxon>Paraburkholderia</taxon>
    </lineage>
</organism>
<comment type="similarity">
    <text evidence="2 8">Belongs to the extradiol ring-cleavage dioxygenase family.</text>
</comment>
<reference evidence="10 11" key="1">
    <citation type="submission" date="2018-11" db="EMBL/GenBank/DDBJ databases">
        <title>Paraburkholderia sp. DHOA04, isolated from soil.</title>
        <authorList>
            <person name="Gao Z.-H."/>
            <person name="Qiu L.-H."/>
            <person name="Fu J.-C."/>
        </authorList>
    </citation>
    <scope>NUCLEOTIDE SEQUENCE [LARGE SCALE GENOMIC DNA]</scope>
    <source>
        <strain evidence="10 11">DHOA04</strain>
    </source>
</reference>
<dbReference type="PROSITE" id="PS51819">
    <property type="entry name" value="VOC"/>
    <property type="match status" value="2"/>
</dbReference>
<protein>
    <submittedName>
        <fullName evidence="10">Glyoxalase</fullName>
    </submittedName>
</protein>
<evidence type="ECO:0000256" key="4">
    <source>
        <dbReference type="ARBA" id="ARBA00022797"/>
    </source>
</evidence>
<comment type="caution">
    <text evidence="10">The sequence shown here is derived from an EMBL/GenBank/DDBJ whole genome shotgun (WGS) entry which is preliminary data.</text>
</comment>
<evidence type="ECO:0000313" key="10">
    <source>
        <dbReference type="EMBL" id="RQH06416.1"/>
    </source>
</evidence>
<dbReference type="EMBL" id="RQIS01000007">
    <property type="protein sequence ID" value="RQH06416.1"/>
    <property type="molecule type" value="Genomic_DNA"/>
</dbReference>
<dbReference type="PROSITE" id="PS00082">
    <property type="entry name" value="EXTRADIOL_DIOXYGENAS"/>
    <property type="match status" value="1"/>
</dbReference>
<dbReference type="CDD" id="cd07237">
    <property type="entry name" value="BphC1-RGP6_C_like"/>
    <property type="match status" value="1"/>
</dbReference>
<comment type="cofactor">
    <cofactor evidence="1 8">
        <name>Fe(2+)</name>
        <dbReference type="ChEBI" id="CHEBI:29033"/>
    </cofactor>
</comment>
<evidence type="ECO:0000259" key="9">
    <source>
        <dbReference type="PROSITE" id="PS51819"/>
    </source>
</evidence>
<keyword evidence="6 8" id="KW-0560">Oxidoreductase</keyword>
<dbReference type="InterPro" id="IPR004360">
    <property type="entry name" value="Glyas_Fos-R_dOase_dom"/>
</dbReference>
<dbReference type="InterPro" id="IPR000486">
    <property type="entry name" value="Xdiol_ring_cleave_dOase_1/2"/>
</dbReference>
<evidence type="ECO:0000256" key="2">
    <source>
        <dbReference type="ARBA" id="ARBA00008784"/>
    </source>
</evidence>
<evidence type="ECO:0000256" key="7">
    <source>
        <dbReference type="ARBA" id="ARBA00023004"/>
    </source>
</evidence>
<evidence type="ECO:0000256" key="8">
    <source>
        <dbReference type="RuleBase" id="RU000683"/>
    </source>
</evidence>
<keyword evidence="3" id="KW-0479">Metal-binding</keyword>
<dbReference type="RefSeq" id="WP_124151094.1">
    <property type="nucleotide sequence ID" value="NZ_RQIS01000007.1"/>
</dbReference>
<keyword evidence="5 8" id="KW-0223">Dioxygenase</keyword>
<dbReference type="InterPro" id="IPR029068">
    <property type="entry name" value="Glyas_Bleomycin-R_OHBP_Dase"/>
</dbReference>
<keyword evidence="4 8" id="KW-0058">Aromatic hydrocarbons catabolism</keyword>
<dbReference type="GO" id="GO:0008198">
    <property type="term" value="F:ferrous iron binding"/>
    <property type="evidence" value="ECO:0007669"/>
    <property type="project" value="InterPro"/>
</dbReference>
<evidence type="ECO:0000313" key="11">
    <source>
        <dbReference type="Proteomes" id="UP000272778"/>
    </source>
</evidence>
<dbReference type="OrthoDB" id="9803142at2"/>
<accession>A0A3N6Q2D5</accession>
<feature type="domain" description="VOC" evidence="9">
    <location>
        <begin position="4"/>
        <end position="119"/>
    </location>
</feature>
<dbReference type="Gene3D" id="3.10.180.10">
    <property type="entry name" value="2,3-Dihydroxybiphenyl 1,2-Dioxygenase, domain 1"/>
    <property type="match status" value="2"/>
</dbReference>
<evidence type="ECO:0000256" key="3">
    <source>
        <dbReference type="ARBA" id="ARBA00022723"/>
    </source>
</evidence>
<sequence>MINALSYIVVQTPHMQAWIDQVTNHIGMQVEVLEAGKTMRIRADEKIQRFVVTATSGESTMGMGFEVPDAPTMAACTMALEAAGYKTTPGTAEEIEFRGVQDMVHFVDNDGLRLEIAHGLKDASTEFKPGRPIGGFRTGKMGLGHVALITGHFEAISNLYRNVLGMKLTDYTYKPFKVEFLHCNPRHHTIGIAHTGQPAKIYHLMLEYNDFDDVGRAYDIALPNPDSIGVTLGRHINDHATSFYLKNPDGWMFELGWATRTVGPDWEVEELKGMSLWGHDRTWLPDHKREEARQILRDLAAEGMRAPVVLPENQTQLKQNTKD</sequence>
<dbReference type="SUPFAM" id="SSF54593">
    <property type="entry name" value="Glyoxalase/Bleomycin resistance protein/Dihydroxybiphenyl dioxygenase"/>
    <property type="match status" value="2"/>
</dbReference>
<feature type="domain" description="VOC" evidence="9">
    <location>
        <begin position="142"/>
        <end position="258"/>
    </location>
</feature>